<protein>
    <submittedName>
        <fullName evidence="3">Tetratricopeptide repeat protein</fullName>
    </submittedName>
</protein>
<accession>A0AAU7CYS7</accession>
<reference evidence="3" key="1">
    <citation type="submission" date="2023-03" db="EMBL/GenBank/DDBJ databases">
        <title>Edaphobacter sp.</title>
        <authorList>
            <person name="Huber K.J."/>
            <person name="Papendorf J."/>
            <person name="Pilke C."/>
            <person name="Bunk B."/>
            <person name="Sproeer C."/>
            <person name="Pester M."/>
        </authorList>
    </citation>
    <scope>NUCLEOTIDE SEQUENCE</scope>
    <source>
        <strain evidence="2">DSM 109919</strain>
        <strain evidence="3">DSM 109920</strain>
    </source>
</reference>
<keyword evidence="1" id="KW-0472">Membrane</keyword>
<accession>A0AAU7D9D9</accession>
<dbReference type="EMBL" id="CP121195">
    <property type="protein sequence ID" value="XBH13693.1"/>
    <property type="molecule type" value="Genomic_DNA"/>
</dbReference>
<evidence type="ECO:0000313" key="3">
    <source>
        <dbReference type="EMBL" id="XBH13693.1"/>
    </source>
</evidence>
<organism evidence="3">
    <name type="scientific">Edaphobacter paludis</name>
    <dbReference type="NCBI Taxonomy" id="3035702"/>
    <lineage>
        <taxon>Bacteria</taxon>
        <taxon>Pseudomonadati</taxon>
        <taxon>Acidobacteriota</taxon>
        <taxon>Terriglobia</taxon>
        <taxon>Terriglobales</taxon>
        <taxon>Acidobacteriaceae</taxon>
        <taxon>Edaphobacter</taxon>
    </lineage>
</organism>
<dbReference type="SMART" id="SM00028">
    <property type="entry name" value="TPR"/>
    <property type="match status" value="2"/>
</dbReference>
<name>A0AAU7D9D9_9BACT</name>
<dbReference type="EMBL" id="CP121194">
    <property type="protein sequence ID" value="XBH10256.1"/>
    <property type="molecule type" value="Genomic_DNA"/>
</dbReference>
<dbReference type="SUPFAM" id="SSF81901">
    <property type="entry name" value="HCP-like"/>
    <property type="match status" value="1"/>
</dbReference>
<dbReference type="AlphaFoldDB" id="A0AAU7D9D9"/>
<dbReference type="KEGG" id="epl:P4G45_00620"/>
<dbReference type="Gene3D" id="1.25.40.10">
    <property type="entry name" value="Tetratricopeptide repeat domain"/>
    <property type="match status" value="2"/>
</dbReference>
<feature type="transmembrane region" description="Helical" evidence="1">
    <location>
        <begin position="21"/>
        <end position="39"/>
    </location>
</feature>
<evidence type="ECO:0000256" key="1">
    <source>
        <dbReference type="SAM" id="Phobius"/>
    </source>
</evidence>
<dbReference type="RefSeq" id="WP_348267762.1">
    <property type="nucleotide sequence ID" value="NZ_CP121194.1"/>
</dbReference>
<dbReference type="InterPro" id="IPR011990">
    <property type="entry name" value="TPR-like_helical_dom_sf"/>
</dbReference>
<keyword evidence="1" id="KW-0812">Transmembrane</keyword>
<evidence type="ECO:0000313" key="2">
    <source>
        <dbReference type="EMBL" id="XBH10256.1"/>
    </source>
</evidence>
<gene>
    <name evidence="2" type="ORF">P4G45_00620</name>
    <name evidence="3" type="ORF">P8936_00625</name>
</gene>
<proteinExistence type="predicted"/>
<sequence length="392" mass="43279">MSRTEVSLAKRRLLLRDSLTFLVLTLLTAVLFLVTLFLFRSFTSHRADLAVRWSGRGEAALDAGKPEQAMVALRTALSYAPGTRSYELLLARALAEAGHTEEASNYFMNLWLTQPGDGFINLELARLSAKKKDAPTAIKYYRASIYGTWEGDGVVRRRMVRLELARYLIEQHDFNAARIELLIAAGNSPSDPALNSTLADLLMQTGDAADGFIYYKKSLQHDPKNQAALEGAGRAAYSLGDFEVAHSLLERAAEAKASPREKEENLSADLAAMLENSKRILELRPSEKLRPAERVARILKDSVIAKKRFDGCVAQFDAAGELPPLLQQLKSRWVSANATMTRSVLLRSLAQQDTAVQLLFDTELQTNQFCGPPTGDDALLLLVAKSPEVADR</sequence>
<dbReference type="Pfam" id="PF14559">
    <property type="entry name" value="TPR_19"/>
    <property type="match status" value="1"/>
</dbReference>
<dbReference type="InterPro" id="IPR019734">
    <property type="entry name" value="TPR_rpt"/>
</dbReference>
<keyword evidence="1" id="KW-1133">Transmembrane helix</keyword>
<dbReference type="Pfam" id="PF13432">
    <property type="entry name" value="TPR_16"/>
    <property type="match status" value="1"/>
</dbReference>